<reference evidence="2" key="1">
    <citation type="submission" date="2013-07" db="EMBL/GenBank/DDBJ databases">
        <title>The Genome Sequence of Cryptococcus bestiolae CBS10118.</title>
        <authorList>
            <consortium name="The Broad Institute Genome Sequencing Platform"/>
            <person name="Cuomo C."/>
            <person name="Litvintseva A."/>
            <person name="Chen Y."/>
            <person name="Heitman J."/>
            <person name="Sun S."/>
            <person name="Springer D."/>
            <person name="Dromer F."/>
            <person name="Young S.K."/>
            <person name="Zeng Q."/>
            <person name="Gargeya S."/>
            <person name="Fitzgerald M."/>
            <person name="Abouelleil A."/>
            <person name="Alvarado L."/>
            <person name="Berlin A.M."/>
            <person name="Chapman S.B."/>
            <person name="Dewar J."/>
            <person name="Goldberg J."/>
            <person name="Griggs A."/>
            <person name="Gujja S."/>
            <person name="Hansen M."/>
            <person name="Howarth C."/>
            <person name="Imamovic A."/>
            <person name="Larimer J."/>
            <person name="McCowan C."/>
            <person name="Murphy C."/>
            <person name="Pearson M."/>
            <person name="Priest M."/>
            <person name="Roberts A."/>
            <person name="Saif S."/>
            <person name="Shea T."/>
            <person name="Sykes S."/>
            <person name="Wortman J."/>
            <person name="Nusbaum C."/>
            <person name="Birren B."/>
        </authorList>
    </citation>
    <scope>NUCLEOTIDE SEQUENCE [LARGE SCALE GENOMIC DNA]</scope>
    <source>
        <strain evidence="2">CBS 10118</strain>
    </source>
</reference>
<dbReference type="VEuPathDB" id="FungiDB:I302_08711"/>
<dbReference type="KEGG" id="kbi:30213110"/>
<proteinExistence type="predicted"/>
<sequence>MAHQKSYTPHGSTDARSYRPHSTPGEASVGSLALSESGSYAVFALNDGPERYLMIKTGPEQLEMTRDGGTDSPPIPAMIRHLIEFSGIEGLRHGCEFRFADDTKGEPIREAVYIAGRPYDQTEASALRNKWFADTVKRSSEGDLSK</sequence>
<evidence type="ECO:0000313" key="4">
    <source>
        <dbReference type="Proteomes" id="UP000092730"/>
    </source>
</evidence>
<dbReference type="AlphaFoldDB" id="A0A1B9FT42"/>
<reference evidence="3" key="2">
    <citation type="submission" date="2013-07" db="EMBL/GenBank/DDBJ databases">
        <authorList>
            <consortium name="The Broad Institute Genome Sequencing Platform"/>
            <person name="Cuomo C."/>
            <person name="Litvintseva A."/>
            <person name="Chen Y."/>
            <person name="Heitman J."/>
            <person name="Sun S."/>
            <person name="Springer D."/>
            <person name="Dromer F."/>
            <person name="Young S.K."/>
            <person name="Zeng Q."/>
            <person name="Gargeya S."/>
            <person name="Fitzgerald M."/>
            <person name="Abouelleil A."/>
            <person name="Alvarado L."/>
            <person name="Berlin A.M."/>
            <person name="Chapman S.B."/>
            <person name="Dewar J."/>
            <person name="Goldberg J."/>
            <person name="Griggs A."/>
            <person name="Gujja S."/>
            <person name="Hansen M."/>
            <person name="Howarth C."/>
            <person name="Imamovic A."/>
            <person name="Larimer J."/>
            <person name="McCowan C."/>
            <person name="Murphy C."/>
            <person name="Pearson M."/>
            <person name="Priest M."/>
            <person name="Roberts A."/>
            <person name="Saif S."/>
            <person name="Shea T."/>
            <person name="Sykes S."/>
            <person name="Wortman J."/>
            <person name="Nusbaum C."/>
            <person name="Birren B."/>
        </authorList>
    </citation>
    <scope>NUCLEOTIDE SEQUENCE</scope>
    <source>
        <strain evidence="3">CBS 10118</strain>
    </source>
</reference>
<dbReference type="EMBL" id="KI894026">
    <property type="protein sequence ID" value="OCF21932.1"/>
    <property type="molecule type" value="Genomic_DNA"/>
</dbReference>
<dbReference type="RefSeq" id="XP_019043002.1">
    <property type="nucleotide sequence ID" value="XM_019195289.1"/>
</dbReference>
<evidence type="ECO:0000313" key="3">
    <source>
        <dbReference type="EMBL" id="WVW83411.1"/>
    </source>
</evidence>
<evidence type="ECO:0000256" key="1">
    <source>
        <dbReference type="SAM" id="MobiDB-lite"/>
    </source>
</evidence>
<dbReference type="Proteomes" id="UP000092730">
    <property type="component" value="Chromosome 3"/>
</dbReference>
<dbReference type="EMBL" id="CP144543">
    <property type="protein sequence ID" value="WVW83411.1"/>
    <property type="molecule type" value="Genomic_DNA"/>
</dbReference>
<name>A0A1B9FT42_9TREE</name>
<accession>A0A1B9FT42</accession>
<protein>
    <submittedName>
        <fullName evidence="2">Uncharacterized protein</fullName>
    </submittedName>
</protein>
<reference evidence="2" key="3">
    <citation type="submission" date="2014-01" db="EMBL/GenBank/DDBJ databases">
        <title>Evolution of pathogenesis and genome organization in the Tremellales.</title>
        <authorList>
            <person name="Cuomo C."/>
            <person name="Litvintseva A."/>
            <person name="Heitman J."/>
            <person name="Chen Y."/>
            <person name="Sun S."/>
            <person name="Springer D."/>
            <person name="Dromer F."/>
            <person name="Young S."/>
            <person name="Zeng Q."/>
            <person name="Chapman S."/>
            <person name="Gujja S."/>
            <person name="Saif S."/>
            <person name="Birren B."/>
        </authorList>
    </citation>
    <scope>NUCLEOTIDE SEQUENCE</scope>
    <source>
        <strain evidence="2">CBS 10118</strain>
    </source>
</reference>
<keyword evidence="4" id="KW-1185">Reference proteome</keyword>
<gene>
    <name evidence="2" type="ORF">I302_08711</name>
    <name evidence="3" type="ORF">I302_105430</name>
</gene>
<evidence type="ECO:0000313" key="2">
    <source>
        <dbReference type="EMBL" id="OCF21932.1"/>
    </source>
</evidence>
<organism evidence="2">
    <name type="scientific">Kwoniella bestiolae CBS 10118</name>
    <dbReference type="NCBI Taxonomy" id="1296100"/>
    <lineage>
        <taxon>Eukaryota</taxon>
        <taxon>Fungi</taxon>
        <taxon>Dikarya</taxon>
        <taxon>Basidiomycota</taxon>
        <taxon>Agaricomycotina</taxon>
        <taxon>Tremellomycetes</taxon>
        <taxon>Tremellales</taxon>
        <taxon>Cryptococcaceae</taxon>
        <taxon>Kwoniella</taxon>
    </lineage>
</organism>
<feature type="compositionally biased region" description="Polar residues" evidence="1">
    <location>
        <begin position="1"/>
        <end position="15"/>
    </location>
</feature>
<reference evidence="3" key="4">
    <citation type="submission" date="2024-02" db="EMBL/GenBank/DDBJ databases">
        <title>Comparative genomics of Cryptococcus and Kwoniella reveals pathogenesis evolution and contrasting modes of karyotype evolution via chromosome fusion or intercentromeric recombination.</title>
        <authorList>
            <person name="Coelho M.A."/>
            <person name="David-Palma M."/>
            <person name="Shea T."/>
            <person name="Bowers K."/>
            <person name="McGinley-Smith S."/>
            <person name="Mohammad A.W."/>
            <person name="Gnirke A."/>
            <person name="Yurkov A.M."/>
            <person name="Nowrousian M."/>
            <person name="Sun S."/>
            <person name="Cuomo C.A."/>
            <person name="Heitman J."/>
        </authorList>
    </citation>
    <scope>NUCLEOTIDE SEQUENCE</scope>
    <source>
        <strain evidence="3">CBS 10118</strain>
    </source>
</reference>
<feature type="region of interest" description="Disordered" evidence="1">
    <location>
        <begin position="1"/>
        <end position="30"/>
    </location>
</feature>
<dbReference type="GeneID" id="30213110"/>